<keyword evidence="3" id="KW-1185">Reference proteome</keyword>
<proteinExistence type="predicted"/>
<comment type="caution">
    <text evidence="2">The sequence shown here is derived from an EMBL/GenBank/DDBJ whole genome shotgun (WGS) entry which is preliminary data.</text>
</comment>
<sequence>MVKALKVHAHLRRKKSGPCRRSRRILLIKAHGVGISILRLRICAPVILRKMTSFPKLLGPESPQMGTQFLSSVSICFSDDSIHQAIHDKKRPKKSEIQASFGFAVPTGKPYSVYGRGRKESVTAETISADAIRFNAPQMLSTDKLRLLNSSRVGAVLGVFFTPNSPPVIGFGASPVSTTFNGQDAVHRGAPKWSDCFDPTLIQQYWQGDMSVPTHSLVVSLSGRTRLKMPASQQDFVQATKPAMLVGDFSKILLIPDGCGAPVGLYWPTSISFEDFKNSLSGHGTPYGSFLDLLRSQSSIFEEWFTAVNSSAGSYQLQTTSAMDLWATLPCPSNLHGNGLLNVAAAQPLREQFARYVMGMALDCALFGPCDVDNQQVIRQRCQVGAWLERARQCYPPALGYHGPPDHFAYLSVLCPPEDGWSWLEFSTWLSYLPFDALPDRYQRFEPKQIPVKARAVFVPAILVEKEDPDSDLDACANVFATTATTDTATPNIATVPAPAPNVATPSPPKEAPLPTVRQSASPPSVPQDVLNAMQKVRAFQEQIVHGTSASTPANPVDLVPGDVEEYDICPNDLTTKFASSANDSSTAAVMQAGNIADRRRSSLAQGRFGAGPRTGLLGLAPMQNNMFNPQTLAAALGVRQSCFVPVDKASLASVQARRTCSPYFLNVALVLASFFPQEEQPYLCLSDDRVVAATDWMKVPEPTQLARDLIALWDHGHKEATSGVTRTLHYALRFCADIATDFQQIPAEFDLLNFAMHKSIYDVVLGYDKAKCALS</sequence>
<reference evidence="2" key="1">
    <citation type="submission" date="2023-08" db="EMBL/GenBank/DDBJ databases">
        <authorList>
            <person name="Audoor S."/>
            <person name="Bilcke G."/>
        </authorList>
    </citation>
    <scope>NUCLEOTIDE SEQUENCE</scope>
</reference>
<evidence type="ECO:0000313" key="2">
    <source>
        <dbReference type="EMBL" id="CAJ1969418.1"/>
    </source>
</evidence>
<accession>A0AAD2GD85</accession>
<organism evidence="2 3">
    <name type="scientific">Cylindrotheca closterium</name>
    <dbReference type="NCBI Taxonomy" id="2856"/>
    <lineage>
        <taxon>Eukaryota</taxon>
        <taxon>Sar</taxon>
        <taxon>Stramenopiles</taxon>
        <taxon>Ochrophyta</taxon>
        <taxon>Bacillariophyta</taxon>
        <taxon>Bacillariophyceae</taxon>
        <taxon>Bacillariophycidae</taxon>
        <taxon>Bacillariales</taxon>
        <taxon>Bacillariaceae</taxon>
        <taxon>Cylindrotheca</taxon>
    </lineage>
</organism>
<dbReference type="Proteomes" id="UP001295423">
    <property type="component" value="Unassembled WGS sequence"/>
</dbReference>
<feature type="compositionally biased region" description="Low complexity" evidence="1">
    <location>
        <begin position="491"/>
        <end position="505"/>
    </location>
</feature>
<dbReference type="AlphaFoldDB" id="A0AAD2GD85"/>
<name>A0AAD2GD85_9STRA</name>
<evidence type="ECO:0000313" key="3">
    <source>
        <dbReference type="Proteomes" id="UP001295423"/>
    </source>
</evidence>
<dbReference type="EMBL" id="CAKOGP040002424">
    <property type="protein sequence ID" value="CAJ1969418.1"/>
    <property type="molecule type" value="Genomic_DNA"/>
</dbReference>
<gene>
    <name evidence="2" type="ORF">CYCCA115_LOCUS23698</name>
</gene>
<feature type="region of interest" description="Disordered" evidence="1">
    <location>
        <begin position="491"/>
        <end position="526"/>
    </location>
</feature>
<evidence type="ECO:0000256" key="1">
    <source>
        <dbReference type="SAM" id="MobiDB-lite"/>
    </source>
</evidence>
<protein>
    <submittedName>
        <fullName evidence="2">Uncharacterized protein</fullName>
    </submittedName>
</protein>